<organism evidence="7">
    <name type="scientific">marine sediment metagenome</name>
    <dbReference type="NCBI Taxonomy" id="412755"/>
    <lineage>
        <taxon>unclassified sequences</taxon>
        <taxon>metagenomes</taxon>
        <taxon>ecological metagenomes</taxon>
    </lineage>
</organism>
<reference evidence="7" key="1">
    <citation type="journal article" date="2014" name="Front. Microbiol.">
        <title>High frequency of phylogenetically diverse reductive dehalogenase-homologous genes in deep subseafloor sedimentary metagenomes.</title>
        <authorList>
            <person name="Kawai M."/>
            <person name="Futagami T."/>
            <person name="Toyoda A."/>
            <person name="Takaki Y."/>
            <person name="Nishi S."/>
            <person name="Hori S."/>
            <person name="Arai W."/>
            <person name="Tsubouchi T."/>
            <person name="Morono Y."/>
            <person name="Uchiyama I."/>
            <person name="Ito T."/>
            <person name="Fujiyama A."/>
            <person name="Inagaki F."/>
            <person name="Takami H."/>
        </authorList>
    </citation>
    <scope>NUCLEOTIDE SEQUENCE</scope>
    <source>
        <strain evidence="7">Expedition CK06-06</strain>
    </source>
</reference>
<feature type="domain" description="Thiolase C-terminal" evidence="6">
    <location>
        <begin position="127"/>
        <end position="256"/>
    </location>
</feature>
<dbReference type="PROSITE" id="PS00737">
    <property type="entry name" value="THIOLASE_2"/>
    <property type="match status" value="1"/>
</dbReference>
<comment type="caution">
    <text evidence="7">The sequence shown here is derived from an EMBL/GenBank/DDBJ whole genome shotgun (WGS) entry which is preliminary data.</text>
</comment>
<dbReference type="PANTHER" id="PTHR42870:SF6">
    <property type="entry name" value="ACETYL-COA C-ACYLTRANSFERASE"/>
    <property type="match status" value="1"/>
</dbReference>
<evidence type="ECO:0000256" key="5">
    <source>
        <dbReference type="ARBA" id="ARBA00032316"/>
    </source>
</evidence>
<dbReference type="InterPro" id="IPR055140">
    <property type="entry name" value="Thiolase_C_2"/>
</dbReference>
<keyword evidence="4" id="KW-0446">Lipid-binding</keyword>
<dbReference type="GO" id="GO:0006869">
    <property type="term" value="P:lipid transport"/>
    <property type="evidence" value="ECO:0007669"/>
    <property type="project" value="UniProtKB-KW"/>
</dbReference>
<name>X1MSB2_9ZZZZ</name>
<protein>
    <recommendedName>
        <fullName evidence="1">propanoyl-CoA C-acyltransferase</fullName>
        <ecNumber evidence="1">2.3.1.176</ecNumber>
    </recommendedName>
    <alternativeName>
        <fullName evidence="5">Propanoyl-CoA C-acyltransferase</fullName>
    </alternativeName>
</protein>
<sequence>MSELTSREAAERMGRGDDIMFGSPLGITMPAGYAMYACAHMDKYGTTEEDLAAIRVKNSSYGAMNPKATYRKALSLEEILTSDVICSPLKKYDCCANADGSSCLLVASAEKAKKITSKPVWIMGIGMGTSELNLSARESLTSLSCAREAARQAYQMADLGPEDIDVAEVHDCFTIAELLAYEDLGFAKPGEGVRLIRDKQAYVGGKIPVNVDGGLLSKGHPIGATGGSQIRTIVRQLRGEAGETQLENTKVGLIHNV</sequence>
<dbReference type="InterPro" id="IPR020613">
    <property type="entry name" value="Thiolase_CS"/>
</dbReference>
<dbReference type="Pfam" id="PF22691">
    <property type="entry name" value="Thiolase_C_1"/>
    <property type="match status" value="1"/>
</dbReference>
<evidence type="ECO:0000256" key="4">
    <source>
        <dbReference type="ARBA" id="ARBA00023121"/>
    </source>
</evidence>
<evidence type="ECO:0000256" key="1">
    <source>
        <dbReference type="ARBA" id="ARBA00012352"/>
    </source>
</evidence>
<keyword evidence="2" id="KW-0813">Transport</keyword>
<evidence type="ECO:0000259" key="6">
    <source>
        <dbReference type="Pfam" id="PF22691"/>
    </source>
</evidence>
<evidence type="ECO:0000256" key="3">
    <source>
        <dbReference type="ARBA" id="ARBA00023055"/>
    </source>
</evidence>
<dbReference type="Gene3D" id="3.40.47.10">
    <property type="match status" value="1"/>
</dbReference>
<feature type="non-terminal residue" evidence="7">
    <location>
        <position position="257"/>
    </location>
</feature>
<dbReference type="EMBL" id="BARV01022513">
    <property type="protein sequence ID" value="GAI20911.1"/>
    <property type="molecule type" value="Genomic_DNA"/>
</dbReference>
<keyword evidence="3" id="KW-0445">Lipid transport</keyword>
<accession>X1MSB2</accession>
<dbReference type="GO" id="GO:0016747">
    <property type="term" value="F:acyltransferase activity, transferring groups other than amino-acyl groups"/>
    <property type="evidence" value="ECO:0007669"/>
    <property type="project" value="InterPro"/>
</dbReference>
<dbReference type="CDD" id="cd00829">
    <property type="entry name" value="SCP-x_thiolase"/>
    <property type="match status" value="1"/>
</dbReference>
<proteinExistence type="predicted"/>
<dbReference type="SUPFAM" id="SSF53901">
    <property type="entry name" value="Thiolase-like"/>
    <property type="match status" value="2"/>
</dbReference>
<evidence type="ECO:0000313" key="7">
    <source>
        <dbReference type="EMBL" id="GAI20911.1"/>
    </source>
</evidence>
<dbReference type="GO" id="GO:0008289">
    <property type="term" value="F:lipid binding"/>
    <property type="evidence" value="ECO:0007669"/>
    <property type="project" value="UniProtKB-KW"/>
</dbReference>
<dbReference type="AlphaFoldDB" id="X1MSB2"/>
<evidence type="ECO:0000256" key="2">
    <source>
        <dbReference type="ARBA" id="ARBA00022448"/>
    </source>
</evidence>
<gene>
    <name evidence="7" type="ORF">S06H3_37104</name>
</gene>
<dbReference type="InterPro" id="IPR016039">
    <property type="entry name" value="Thiolase-like"/>
</dbReference>
<dbReference type="EC" id="2.3.1.176" evidence="1"/>
<dbReference type="PANTHER" id="PTHR42870">
    <property type="entry name" value="ACETYL-COA C-ACETYLTRANSFERASE"/>
    <property type="match status" value="1"/>
</dbReference>